<evidence type="ECO:0000256" key="1">
    <source>
        <dbReference type="SAM" id="MobiDB-lite"/>
    </source>
</evidence>
<protein>
    <submittedName>
        <fullName evidence="2">Uncharacterized protein</fullName>
    </submittedName>
</protein>
<feature type="compositionally biased region" description="Polar residues" evidence="1">
    <location>
        <begin position="1"/>
        <end position="17"/>
    </location>
</feature>
<feature type="region of interest" description="Disordered" evidence="1">
    <location>
        <begin position="1"/>
        <end position="32"/>
    </location>
</feature>
<reference evidence="2 3" key="1">
    <citation type="submission" date="2014-04" db="EMBL/GenBank/DDBJ databases">
        <authorList>
            <consortium name="International Citrus Genome Consortium"/>
            <person name="Gmitter F."/>
            <person name="Chen C."/>
            <person name="Farmerie W."/>
            <person name="Harkins T."/>
            <person name="Desany B."/>
            <person name="Mohiuddin M."/>
            <person name="Kodira C."/>
            <person name="Borodovsky M."/>
            <person name="Lomsadze A."/>
            <person name="Burns P."/>
            <person name="Jenkins J."/>
            <person name="Prochnik S."/>
            <person name="Shu S."/>
            <person name="Chapman J."/>
            <person name="Pitluck S."/>
            <person name="Schmutz J."/>
            <person name="Rokhsar D."/>
        </authorList>
    </citation>
    <scope>NUCLEOTIDE SEQUENCE</scope>
</reference>
<gene>
    <name evidence="2" type="ORF">CISIN_1g036536mg</name>
</gene>
<feature type="compositionally biased region" description="Low complexity" evidence="1">
    <location>
        <begin position="18"/>
        <end position="32"/>
    </location>
</feature>
<dbReference type="AlphaFoldDB" id="A0A067ETR7"/>
<proteinExistence type="predicted"/>
<accession>A0A067ETR7</accession>
<sequence length="106" mass="11070">MTLINSSGNVQDSQFFPSTNHVVSDSSSSRDSLSKGSVIGRDLLGFPCSSAVQCHVAGSLRALTGDAMIGPKAIPCFALLIGTCGLQLSLVYGAVYGDYIFNIYTS</sequence>
<organism evidence="2 3">
    <name type="scientific">Citrus sinensis</name>
    <name type="common">Sweet orange</name>
    <name type="synonym">Citrus aurantium var. sinensis</name>
    <dbReference type="NCBI Taxonomy" id="2711"/>
    <lineage>
        <taxon>Eukaryota</taxon>
        <taxon>Viridiplantae</taxon>
        <taxon>Streptophyta</taxon>
        <taxon>Embryophyta</taxon>
        <taxon>Tracheophyta</taxon>
        <taxon>Spermatophyta</taxon>
        <taxon>Magnoliopsida</taxon>
        <taxon>eudicotyledons</taxon>
        <taxon>Gunneridae</taxon>
        <taxon>Pentapetalae</taxon>
        <taxon>rosids</taxon>
        <taxon>malvids</taxon>
        <taxon>Sapindales</taxon>
        <taxon>Rutaceae</taxon>
        <taxon>Aurantioideae</taxon>
        <taxon>Citrus</taxon>
    </lineage>
</organism>
<evidence type="ECO:0000313" key="3">
    <source>
        <dbReference type="Proteomes" id="UP000027120"/>
    </source>
</evidence>
<dbReference type="Proteomes" id="UP000027120">
    <property type="component" value="Unassembled WGS sequence"/>
</dbReference>
<name>A0A067ETR7_CITSI</name>
<evidence type="ECO:0000313" key="2">
    <source>
        <dbReference type="EMBL" id="KDO54301.1"/>
    </source>
</evidence>
<dbReference type="EMBL" id="KK784998">
    <property type="protein sequence ID" value="KDO54301.1"/>
    <property type="molecule type" value="Genomic_DNA"/>
</dbReference>
<keyword evidence="3" id="KW-1185">Reference proteome</keyword>